<comment type="caution">
    <text evidence="1">The sequence shown here is derived from an EMBL/GenBank/DDBJ whole genome shotgun (WGS) entry which is preliminary data.</text>
</comment>
<evidence type="ECO:0000313" key="2">
    <source>
        <dbReference type="Proteomes" id="UP000824139"/>
    </source>
</evidence>
<reference evidence="1" key="2">
    <citation type="journal article" date="2021" name="PeerJ">
        <title>Extensive microbial diversity within the chicken gut microbiome revealed by metagenomics and culture.</title>
        <authorList>
            <person name="Gilroy R."/>
            <person name="Ravi A."/>
            <person name="Getino M."/>
            <person name="Pursley I."/>
            <person name="Horton D.L."/>
            <person name="Alikhan N.F."/>
            <person name="Baker D."/>
            <person name="Gharbi K."/>
            <person name="Hall N."/>
            <person name="Watson M."/>
            <person name="Adriaenssens E.M."/>
            <person name="Foster-Nyarko E."/>
            <person name="Jarju S."/>
            <person name="Secka A."/>
            <person name="Antonio M."/>
            <person name="Oren A."/>
            <person name="Chaudhuri R.R."/>
            <person name="La Ragione R."/>
            <person name="Hildebrand F."/>
            <person name="Pallen M.J."/>
        </authorList>
    </citation>
    <scope>NUCLEOTIDE SEQUENCE</scope>
    <source>
        <strain evidence="1">CHK152-2994</strain>
    </source>
</reference>
<proteinExistence type="predicted"/>
<gene>
    <name evidence="1" type="ORF">IAD41_07450</name>
</gene>
<organism evidence="1 2">
    <name type="scientific">Candidatus Scatenecus faecavium</name>
    <dbReference type="NCBI Taxonomy" id="2840915"/>
    <lineage>
        <taxon>Bacteria</taxon>
        <taxon>Candidatus Scatenecus</taxon>
    </lineage>
</organism>
<name>A0A9D1K440_9BACT</name>
<dbReference type="AlphaFoldDB" id="A0A9D1K440"/>
<sequence length="92" mass="10903">MDVFTAVQGYLHQKLLIQNIKTQLTKLKKIYNEIAPKKYENLLKEETKLKFYDSKMIFWGEALRTLNDSLKNEQIRMKMINDSIKSAAKHIK</sequence>
<protein>
    <submittedName>
        <fullName evidence="1">Uncharacterized protein</fullName>
    </submittedName>
</protein>
<dbReference type="Proteomes" id="UP000824139">
    <property type="component" value="Unassembled WGS sequence"/>
</dbReference>
<reference evidence="1" key="1">
    <citation type="submission" date="2020-10" db="EMBL/GenBank/DDBJ databases">
        <authorList>
            <person name="Gilroy R."/>
        </authorList>
    </citation>
    <scope>NUCLEOTIDE SEQUENCE</scope>
    <source>
        <strain evidence="1">CHK152-2994</strain>
    </source>
</reference>
<evidence type="ECO:0000313" key="1">
    <source>
        <dbReference type="EMBL" id="HIS83422.1"/>
    </source>
</evidence>
<accession>A0A9D1K440</accession>
<dbReference type="EMBL" id="DVJO01000163">
    <property type="protein sequence ID" value="HIS83422.1"/>
    <property type="molecule type" value="Genomic_DNA"/>
</dbReference>